<name>A0A5C9A7I8_9GAMM</name>
<keyword evidence="2 8" id="KW-0808">Transferase</keyword>
<proteinExistence type="inferred from homology"/>
<dbReference type="RefSeq" id="WP_148067438.1">
    <property type="nucleotide sequence ID" value="NZ_VRZA01000002.1"/>
</dbReference>
<keyword evidence="4 8" id="KW-0547">Nucleotide-binding</keyword>
<feature type="binding site" evidence="8">
    <location>
        <position position="82"/>
    </location>
    <ligand>
        <name>GTP</name>
        <dbReference type="ChEBI" id="CHEBI:37565"/>
    </ligand>
</feature>
<comment type="subcellular location">
    <subcellularLocation>
        <location evidence="8">Cytoplasm</location>
    </subcellularLocation>
</comment>
<comment type="caution">
    <text evidence="8">Lacks conserved residue(s) required for the propagation of feature annotation.</text>
</comment>
<sequence length="206" mass="22715">MHNEEFPLIKLNADTEQITGLILAGGAGRRMGGRDKGTVVWRGQALARHVASRLRPQVGELWISCNRNTHFYSTLADRLFRDELPGFEGPLAGIAAASTALTTEFLLVSACDTPGLPTDLASRLLAPMSDPALQLSVAFDGDREQYLAAILRRPCLPSLHQYLQRGERSVRGWYATLRRERVDFSDQAAGFHNINQLDDDGKLSPT</sequence>
<dbReference type="Proteomes" id="UP000321039">
    <property type="component" value="Unassembled WGS sequence"/>
</dbReference>
<dbReference type="InterPro" id="IPR025877">
    <property type="entry name" value="MobA-like_NTP_Trfase"/>
</dbReference>
<keyword evidence="11" id="KW-1185">Reference proteome</keyword>
<evidence type="ECO:0000256" key="6">
    <source>
        <dbReference type="ARBA" id="ARBA00023134"/>
    </source>
</evidence>
<dbReference type="PANTHER" id="PTHR19136">
    <property type="entry name" value="MOLYBDENUM COFACTOR GUANYLYLTRANSFERASE"/>
    <property type="match status" value="1"/>
</dbReference>
<comment type="cofactor">
    <cofactor evidence="8">
        <name>Mg(2+)</name>
        <dbReference type="ChEBI" id="CHEBI:18420"/>
    </cofactor>
</comment>
<feature type="binding site" evidence="8">
    <location>
        <position position="112"/>
    </location>
    <ligand>
        <name>Mg(2+)</name>
        <dbReference type="ChEBI" id="CHEBI:18420"/>
    </ligand>
</feature>
<dbReference type="GO" id="GO:1902758">
    <property type="term" value="P:bis(molybdopterin guanine dinucleotide)molybdenum biosynthetic process"/>
    <property type="evidence" value="ECO:0007669"/>
    <property type="project" value="TreeGrafter"/>
</dbReference>
<evidence type="ECO:0000256" key="5">
    <source>
        <dbReference type="ARBA" id="ARBA00022842"/>
    </source>
</evidence>
<keyword evidence="10" id="KW-0548">Nucleotidyltransferase</keyword>
<feature type="domain" description="MobA-like NTP transferase" evidence="9">
    <location>
        <begin position="20"/>
        <end position="172"/>
    </location>
</feature>
<comment type="domain">
    <text evidence="8">The N-terminal domain determines nucleotide recognition and specific binding, while the C-terminal domain determines the specific binding to the target protein.</text>
</comment>
<evidence type="ECO:0000256" key="1">
    <source>
        <dbReference type="ARBA" id="ARBA00022490"/>
    </source>
</evidence>
<organism evidence="10 11">
    <name type="scientific">Parahaliea maris</name>
    <dbReference type="NCBI Taxonomy" id="2716870"/>
    <lineage>
        <taxon>Bacteria</taxon>
        <taxon>Pseudomonadati</taxon>
        <taxon>Pseudomonadota</taxon>
        <taxon>Gammaproteobacteria</taxon>
        <taxon>Cellvibrionales</taxon>
        <taxon>Halieaceae</taxon>
        <taxon>Parahaliea</taxon>
    </lineage>
</organism>
<dbReference type="PANTHER" id="PTHR19136:SF81">
    <property type="entry name" value="MOLYBDENUM COFACTOR GUANYLYLTRANSFERASE"/>
    <property type="match status" value="1"/>
</dbReference>
<evidence type="ECO:0000256" key="2">
    <source>
        <dbReference type="ARBA" id="ARBA00022679"/>
    </source>
</evidence>
<dbReference type="GO" id="GO:0005525">
    <property type="term" value="F:GTP binding"/>
    <property type="evidence" value="ECO:0007669"/>
    <property type="project" value="UniProtKB-UniRule"/>
</dbReference>
<comment type="subunit">
    <text evidence="8">Monomer.</text>
</comment>
<comment type="function">
    <text evidence="8">Transfers a GMP moiety from GTP to Mo-molybdopterin (Mo-MPT) cofactor (Moco or molybdenum cofactor) to form Mo-molybdopterin guanine dinucleotide (Mo-MGD) cofactor.</text>
</comment>
<evidence type="ECO:0000256" key="3">
    <source>
        <dbReference type="ARBA" id="ARBA00022723"/>
    </source>
</evidence>
<protein>
    <recommendedName>
        <fullName evidence="8">Molybdenum cofactor guanylyltransferase</fullName>
        <shortName evidence="8">MoCo guanylyltransferase</shortName>
        <ecNumber evidence="8">2.7.7.77</ecNumber>
    </recommendedName>
    <alternativeName>
        <fullName evidence="8">GTP:molybdopterin guanylyltransferase</fullName>
    </alternativeName>
    <alternativeName>
        <fullName evidence="8">Mo-MPT guanylyltransferase</fullName>
    </alternativeName>
    <alternativeName>
        <fullName evidence="8">Molybdopterin guanylyltransferase</fullName>
    </alternativeName>
    <alternativeName>
        <fullName evidence="8">Molybdopterin-guanine dinucleotide synthase</fullName>
        <shortName evidence="8">MGD synthase</shortName>
    </alternativeName>
</protein>
<comment type="similarity">
    <text evidence="8">Belongs to the MobA family.</text>
</comment>
<comment type="caution">
    <text evidence="10">The sequence shown here is derived from an EMBL/GenBank/DDBJ whole genome shotgun (WGS) entry which is preliminary data.</text>
</comment>
<dbReference type="EC" id="2.7.7.77" evidence="8"/>
<feature type="binding site" evidence="8">
    <location>
        <begin position="23"/>
        <end position="25"/>
    </location>
    <ligand>
        <name>GTP</name>
        <dbReference type="ChEBI" id="CHEBI:37565"/>
    </ligand>
</feature>
<keyword evidence="6 8" id="KW-0342">GTP-binding</keyword>
<keyword evidence="3 8" id="KW-0479">Metal-binding</keyword>
<evidence type="ECO:0000313" key="11">
    <source>
        <dbReference type="Proteomes" id="UP000321039"/>
    </source>
</evidence>
<dbReference type="SUPFAM" id="SSF53448">
    <property type="entry name" value="Nucleotide-diphospho-sugar transferases"/>
    <property type="match status" value="1"/>
</dbReference>
<dbReference type="InterPro" id="IPR013482">
    <property type="entry name" value="Molybde_CF_guanTrfase"/>
</dbReference>
<dbReference type="AlphaFoldDB" id="A0A5C9A7I8"/>
<evidence type="ECO:0000256" key="8">
    <source>
        <dbReference type="HAMAP-Rule" id="MF_00316"/>
    </source>
</evidence>
<dbReference type="GO" id="GO:0005737">
    <property type="term" value="C:cytoplasm"/>
    <property type="evidence" value="ECO:0007669"/>
    <property type="project" value="UniProtKB-SubCell"/>
</dbReference>
<dbReference type="Gene3D" id="3.90.550.10">
    <property type="entry name" value="Spore Coat Polysaccharide Biosynthesis Protein SpsA, Chain A"/>
    <property type="match status" value="1"/>
</dbReference>
<evidence type="ECO:0000256" key="7">
    <source>
        <dbReference type="ARBA" id="ARBA00023150"/>
    </source>
</evidence>
<accession>A0A5C9A7I8</accession>
<gene>
    <name evidence="8 10" type="primary">mobA</name>
    <name evidence="10" type="ORF">FV139_06490</name>
</gene>
<feature type="binding site" evidence="8">
    <location>
        <position position="112"/>
    </location>
    <ligand>
        <name>GTP</name>
        <dbReference type="ChEBI" id="CHEBI:37565"/>
    </ligand>
</feature>
<dbReference type="NCBIfam" id="TIGR02665">
    <property type="entry name" value="molyb_mobA"/>
    <property type="match status" value="1"/>
</dbReference>
<evidence type="ECO:0000313" key="10">
    <source>
        <dbReference type="EMBL" id="TXS95527.1"/>
    </source>
</evidence>
<dbReference type="HAMAP" id="MF_00316">
    <property type="entry name" value="MobA"/>
    <property type="match status" value="1"/>
</dbReference>
<dbReference type="GO" id="GO:0061603">
    <property type="term" value="F:molybdenum cofactor guanylyltransferase activity"/>
    <property type="evidence" value="ECO:0007669"/>
    <property type="project" value="UniProtKB-EC"/>
</dbReference>
<keyword evidence="5 8" id="KW-0460">Magnesium</keyword>
<evidence type="ECO:0000259" key="9">
    <source>
        <dbReference type="Pfam" id="PF12804"/>
    </source>
</evidence>
<comment type="catalytic activity">
    <reaction evidence="8">
        <text>Mo-molybdopterin + GTP + H(+) = Mo-molybdopterin guanine dinucleotide + diphosphate</text>
        <dbReference type="Rhea" id="RHEA:34243"/>
        <dbReference type="ChEBI" id="CHEBI:15378"/>
        <dbReference type="ChEBI" id="CHEBI:33019"/>
        <dbReference type="ChEBI" id="CHEBI:37565"/>
        <dbReference type="ChEBI" id="CHEBI:71302"/>
        <dbReference type="ChEBI" id="CHEBI:71310"/>
        <dbReference type="EC" id="2.7.7.77"/>
    </reaction>
</comment>
<dbReference type="Pfam" id="PF12804">
    <property type="entry name" value="NTP_transf_3"/>
    <property type="match status" value="1"/>
</dbReference>
<dbReference type="EMBL" id="VRZA01000002">
    <property type="protein sequence ID" value="TXS95527.1"/>
    <property type="molecule type" value="Genomic_DNA"/>
</dbReference>
<keyword evidence="1 8" id="KW-0963">Cytoplasm</keyword>
<keyword evidence="7 8" id="KW-0501">Molybdenum cofactor biosynthesis</keyword>
<evidence type="ECO:0000256" key="4">
    <source>
        <dbReference type="ARBA" id="ARBA00022741"/>
    </source>
</evidence>
<dbReference type="GO" id="GO:0046872">
    <property type="term" value="F:metal ion binding"/>
    <property type="evidence" value="ECO:0007669"/>
    <property type="project" value="UniProtKB-KW"/>
</dbReference>
<dbReference type="CDD" id="cd02503">
    <property type="entry name" value="MobA"/>
    <property type="match status" value="1"/>
</dbReference>
<dbReference type="InterPro" id="IPR029044">
    <property type="entry name" value="Nucleotide-diphossugar_trans"/>
</dbReference>
<reference evidence="10 11" key="1">
    <citation type="submission" date="2019-08" db="EMBL/GenBank/DDBJ databases">
        <title>Parahaliea maris sp. nov., isolated from the surface seawater.</title>
        <authorList>
            <person name="Liu Y."/>
        </authorList>
    </citation>
    <scope>NUCLEOTIDE SEQUENCE [LARGE SCALE GENOMIC DNA]</scope>
    <source>
        <strain evidence="10 11">HSLHS9</strain>
    </source>
</reference>
<feature type="binding site" evidence="8">
    <location>
        <position position="36"/>
    </location>
    <ligand>
        <name>GTP</name>
        <dbReference type="ChEBI" id="CHEBI:37565"/>
    </ligand>
</feature>